<evidence type="ECO:0000313" key="1">
    <source>
        <dbReference type="EMBL" id="CAF5229132.1"/>
    </source>
</evidence>
<evidence type="ECO:0008006" key="3">
    <source>
        <dbReference type="Google" id="ProtNLM"/>
    </source>
</evidence>
<dbReference type="EMBL" id="CAJOBI010368654">
    <property type="protein sequence ID" value="CAF5229132.1"/>
    <property type="molecule type" value="Genomic_DNA"/>
</dbReference>
<gene>
    <name evidence="1" type="ORF">SMN809_LOCUS86081</name>
</gene>
<feature type="non-terminal residue" evidence="1">
    <location>
        <position position="1"/>
    </location>
</feature>
<protein>
    <recommendedName>
        <fullName evidence="3">G-patch domain-containing protein</fullName>
    </recommendedName>
</protein>
<proteinExistence type="predicted"/>
<dbReference type="AlphaFoldDB" id="A0A8S3KH39"/>
<accession>A0A8S3KH39</accession>
<dbReference type="Proteomes" id="UP000676336">
    <property type="component" value="Unassembled WGS sequence"/>
</dbReference>
<name>A0A8S3KH39_9BILA</name>
<evidence type="ECO:0000313" key="2">
    <source>
        <dbReference type="Proteomes" id="UP000676336"/>
    </source>
</evidence>
<comment type="caution">
    <text evidence="1">The sequence shown here is derived from an EMBL/GenBank/DDBJ whole genome shotgun (WGS) entry which is preliminary data.</text>
</comment>
<reference evidence="1" key="1">
    <citation type="submission" date="2021-02" db="EMBL/GenBank/DDBJ databases">
        <authorList>
            <person name="Nowell W R."/>
        </authorList>
    </citation>
    <scope>NUCLEOTIDE SEQUENCE</scope>
</reference>
<organism evidence="1 2">
    <name type="scientific">Rotaria magnacalcarata</name>
    <dbReference type="NCBI Taxonomy" id="392030"/>
    <lineage>
        <taxon>Eukaryota</taxon>
        <taxon>Metazoa</taxon>
        <taxon>Spiralia</taxon>
        <taxon>Gnathifera</taxon>
        <taxon>Rotifera</taxon>
        <taxon>Eurotatoria</taxon>
        <taxon>Bdelloidea</taxon>
        <taxon>Philodinida</taxon>
        <taxon>Philodinidae</taxon>
        <taxon>Rotaria</taxon>
    </lineage>
</organism>
<sequence length="42" mass="4833">MDYEQGRGLGKILQGRVAIGRYENEDLNRVIPTEELEINELT</sequence>